<evidence type="ECO:0000259" key="6">
    <source>
        <dbReference type="Pfam" id="PF04869"/>
    </source>
</evidence>
<dbReference type="InterPro" id="IPR006953">
    <property type="entry name" value="Vesicle_Uso1_P115_head"/>
</dbReference>
<evidence type="ECO:0000256" key="2">
    <source>
        <dbReference type="ARBA" id="ARBA00023034"/>
    </source>
</evidence>
<name>A0A5S6R4Q5_TRIMR</name>
<evidence type="ECO:0000256" key="4">
    <source>
        <dbReference type="SAM" id="Coils"/>
    </source>
</evidence>
<keyword evidence="2" id="KW-0333">Golgi apparatus</keyword>
<dbReference type="InterPro" id="IPR041209">
    <property type="entry name" value="P115_Arm_rpt"/>
</dbReference>
<dbReference type="PANTHER" id="PTHR10013:SF0">
    <property type="entry name" value="GENERAL VESICULAR TRANSPORT FACTOR P115"/>
    <property type="match status" value="1"/>
</dbReference>
<reference evidence="8" key="1">
    <citation type="submission" date="2019-12" db="UniProtKB">
        <authorList>
            <consortium name="WormBaseParasite"/>
        </authorList>
    </citation>
    <scope>IDENTIFICATION</scope>
</reference>
<dbReference type="GO" id="GO:0048280">
    <property type="term" value="P:vesicle fusion with Golgi apparatus"/>
    <property type="evidence" value="ECO:0007669"/>
    <property type="project" value="InterPro"/>
</dbReference>
<dbReference type="GO" id="GO:0005783">
    <property type="term" value="C:endoplasmic reticulum"/>
    <property type="evidence" value="ECO:0007669"/>
    <property type="project" value="TreeGrafter"/>
</dbReference>
<dbReference type="AlphaFoldDB" id="A0A5S6R4Q5"/>
<dbReference type="GO" id="GO:0005795">
    <property type="term" value="C:Golgi stack"/>
    <property type="evidence" value="ECO:0007669"/>
    <property type="project" value="TreeGrafter"/>
</dbReference>
<dbReference type="GO" id="GO:0000139">
    <property type="term" value="C:Golgi membrane"/>
    <property type="evidence" value="ECO:0007669"/>
    <property type="project" value="InterPro"/>
</dbReference>
<sequence>MNFLRSGFKTIVGSEGAPSEEQTDLVETISRLVNRLLTATLPDDRRDALRALRSLSKRFRRDVGDHAMSALVRILRTSLSQPSYSVEVDCQTLALETLKNVFTGYEDADISGGTEGQPDNQEELERLTTMFLDESGSVTILLKLTGSVDFPVRMQAVRLLTFLLGRKPKAIQDILLENHASIPKLVDLLQDVQEVIRNDAVLLLCELTDGNASIQKIVAFHSGFERLFNIVSDEATSVIAEDCLYLMLQLLNGNPSNVQLFRENSLIQHLRSLLLLFLNPDEDATPSSKIDEQWTPQLCANVNQLLLIVRALVSPSNSGELVASCQKAIRDCGLLSELCQLLMSTSITADVLSNVIVSVGETIRGSQSNQDFFESVVAPSSPPRPVVLILLMSMTSKSQVFILRVAALYCVQCYLFKNERGKHSLVETLLPATAEAVELTAGHLICTGLVSADALQVWLCSCALLHCLVSSSTQQERLLGVKLAKSAAEAPMSLMQQLVTTLLHTNNFQIRIALMMLLCTWVAHCPLAVRHMLQQDSIVSYLLGVVRAHEADDGESLLQGMSAFLLGLCVMYNDDSCKSYDKKTVVDLIGGQLGKERFVEKLEFISKSESFAAAARKPHIRAHSPEDLVFDHEFCKLFRALEALLCHCVAGPTALTNGLPPAQADMHNHIVDEYKRLIKQQDEEAKRLRLRIEELERNSSASAAPANDDERWQERLRHLEELCRRKVTQQQLDAVGELTSLRCQLQSAQTMLQQRESERNYFQQQCQFWQTYVNAGQGRAGDPWQAHIQELTGQLSFGWQMYEQQSQELARLAAENAQLKLHLDDVTCSLQLHELKVSTERPSAAKTVGEATADYYATAPGEHELLLELQNGVAISSDEEEEEEEPQQPREQQKPNGAAAADSVALSNSIC</sequence>
<dbReference type="WBParaSite" id="TMUE_3000014571.1">
    <property type="protein sequence ID" value="TMUE_3000014571.1"/>
    <property type="gene ID" value="WBGene00290568"/>
</dbReference>
<feature type="region of interest" description="Disordered" evidence="5">
    <location>
        <begin position="875"/>
        <end position="911"/>
    </location>
</feature>
<keyword evidence="3 4" id="KW-0175">Coiled coil</keyword>
<dbReference type="GO" id="GO:0012507">
    <property type="term" value="C:ER to Golgi transport vesicle membrane"/>
    <property type="evidence" value="ECO:0007669"/>
    <property type="project" value="TreeGrafter"/>
</dbReference>
<dbReference type="PANTHER" id="PTHR10013">
    <property type="entry name" value="GENERAL VESICULAR TRANSPORT FACTOR P115"/>
    <property type="match status" value="1"/>
</dbReference>
<dbReference type="InterPro" id="IPR024095">
    <property type="entry name" value="Vesicle_P115"/>
</dbReference>
<feature type="coiled-coil region" evidence="4">
    <location>
        <begin position="671"/>
        <end position="698"/>
    </location>
</feature>
<feature type="domain" description="Vesicle tethering protein Uso1/P115-like head" evidence="6">
    <location>
        <begin position="368"/>
        <end position="641"/>
    </location>
</feature>
<feature type="compositionally biased region" description="Acidic residues" evidence="5">
    <location>
        <begin position="877"/>
        <end position="886"/>
    </location>
</feature>
<proteinExistence type="predicted"/>
<dbReference type="InterPro" id="IPR011989">
    <property type="entry name" value="ARM-like"/>
</dbReference>
<dbReference type="InterPro" id="IPR016024">
    <property type="entry name" value="ARM-type_fold"/>
</dbReference>
<dbReference type="GO" id="GO:0006886">
    <property type="term" value="P:intracellular protein transport"/>
    <property type="evidence" value="ECO:0007669"/>
    <property type="project" value="InterPro"/>
</dbReference>
<protein>
    <submittedName>
        <fullName evidence="8">Uso1_p115_head domain-containing protein</fullName>
    </submittedName>
</protein>
<keyword evidence="7" id="KW-1185">Reference proteome</keyword>
<dbReference type="GO" id="GO:0048211">
    <property type="term" value="P:Golgi vesicle docking"/>
    <property type="evidence" value="ECO:0007669"/>
    <property type="project" value="TreeGrafter"/>
</dbReference>
<accession>A0A5S6R4Q5</accession>
<dbReference type="Pfam" id="PF04869">
    <property type="entry name" value="Uso1_p115_head"/>
    <property type="match status" value="1"/>
</dbReference>
<dbReference type="GO" id="GO:0045056">
    <property type="term" value="P:transcytosis"/>
    <property type="evidence" value="ECO:0007669"/>
    <property type="project" value="TreeGrafter"/>
</dbReference>
<dbReference type="STRING" id="70415.A0A5S6R4Q5"/>
<comment type="subcellular location">
    <subcellularLocation>
        <location evidence="1">Golgi apparatus</location>
    </subcellularLocation>
</comment>
<dbReference type="GO" id="GO:0006888">
    <property type="term" value="P:endoplasmic reticulum to Golgi vesicle-mediated transport"/>
    <property type="evidence" value="ECO:0007669"/>
    <property type="project" value="TreeGrafter"/>
</dbReference>
<dbReference type="Pfam" id="PF18770">
    <property type="entry name" value="Arm_vescicular"/>
    <property type="match status" value="1"/>
</dbReference>
<evidence type="ECO:0000256" key="1">
    <source>
        <dbReference type="ARBA" id="ARBA00004555"/>
    </source>
</evidence>
<organism evidence="7 8">
    <name type="scientific">Trichuris muris</name>
    <name type="common">Mouse whipworm</name>
    <dbReference type="NCBI Taxonomy" id="70415"/>
    <lineage>
        <taxon>Eukaryota</taxon>
        <taxon>Metazoa</taxon>
        <taxon>Ecdysozoa</taxon>
        <taxon>Nematoda</taxon>
        <taxon>Enoplea</taxon>
        <taxon>Dorylaimia</taxon>
        <taxon>Trichinellida</taxon>
        <taxon>Trichuridae</taxon>
        <taxon>Trichuris</taxon>
    </lineage>
</organism>
<dbReference type="Gene3D" id="1.25.10.10">
    <property type="entry name" value="Leucine-rich Repeat Variant"/>
    <property type="match status" value="1"/>
</dbReference>
<evidence type="ECO:0000313" key="8">
    <source>
        <dbReference type="WBParaSite" id="TMUE_3000014571.1"/>
    </source>
</evidence>
<dbReference type="SUPFAM" id="SSF48371">
    <property type="entry name" value="ARM repeat"/>
    <property type="match status" value="2"/>
</dbReference>
<dbReference type="Proteomes" id="UP000046395">
    <property type="component" value="Unassembled WGS sequence"/>
</dbReference>
<evidence type="ECO:0000256" key="3">
    <source>
        <dbReference type="ARBA" id="ARBA00023054"/>
    </source>
</evidence>
<evidence type="ECO:0000256" key="5">
    <source>
        <dbReference type="SAM" id="MobiDB-lite"/>
    </source>
</evidence>
<evidence type="ECO:0000313" key="7">
    <source>
        <dbReference type="Proteomes" id="UP000046395"/>
    </source>
</evidence>